<feature type="non-terminal residue" evidence="2">
    <location>
        <position position="1"/>
    </location>
</feature>
<dbReference type="Proteomes" id="UP001189429">
    <property type="component" value="Unassembled WGS sequence"/>
</dbReference>
<evidence type="ECO:0000259" key="1">
    <source>
        <dbReference type="Pfam" id="PF25273"/>
    </source>
</evidence>
<dbReference type="Pfam" id="PF25273">
    <property type="entry name" value="DUF7869"/>
    <property type="match status" value="1"/>
</dbReference>
<protein>
    <recommendedName>
        <fullName evidence="1">DUF7869 domain-containing protein</fullName>
    </recommendedName>
</protein>
<evidence type="ECO:0000313" key="3">
    <source>
        <dbReference type="Proteomes" id="UP001189429"/>
    </source>
</evidence>
<gene>
    <name evidence="2" type="ORF">PCOR1329_LOCUS29321</name>
</gene>
<proteinExistence type="predicted"/>
<accession>A0ABN9SFS8</accession>
<organism evidence="2 3">
    <name type="scientific">Prorocentrum cordatum</name>
    <dbReference type="NCBI Taxonomy" id="2364126"/>
    <lineage>
        <taxon>Eukaryota</taxon>
        <taxon>Sar</taxon>
        <taxon>Alveolata</taxon>
        <taxon>Dinophyceae</taxon>
        <taxon>Prorocentrales</taxon>
        <taxon>Prorocentraceae</taxon>
        <taxon>Prorocentrum</taxon>
    </lineage>
</organism>
<dbReference type="EMBL" id="CAUYUJ010011024">
    <property type="protein sequence ID" value="CAK0830784.1"/>
    <property type="molecule type" value="Genomic_DNA"/>
</dbReference>
<dbReference type="InterPro" id="IPR057191">
    <property type="entry name" value="DUF7869"/>
</dbReference>
<dbReference type="PANTHER" id="PTHR33153">
    <property type="entry name" value="MYND-TYPE DOMAIN-CONTAINING PROTEIN"/>
    <property type="match status" value="1"/>
</dbReference>
<keyword evidence="3" id="KW-1185">Reference proteome</keyword>
<comment type="caution">
    <text evidence="2">The sequence shown here is derived from an EMBL/GenBank/DDBJ whole genome shotgun (WGS) entry which is preliminary data.</text>
</comment>
<dbReference type="PANTHER" id="PTHR33153:SF3">
    <property type="entry name" value="TRAFFICKING PROTEIN PARTICLE COMPLEX SUBUNIT 11 DOMAIN-CONTAINING PROTEIN"/>
    <property type="match status" value="1"/>
</dbReference>
<sequence length="307" mass="35020">GGKIPCVAALRDHWRWFISPECDACTRCFKGIAHVGKKALTEYKRYVINGHTALPEETPGPNPNHQFRVRVQEDHCDSWLNYIYHFLAEHRADIKAKRLSMTPGVKAATGQAHVEHVRSTFRGRAVCARLDRMCEESCRGQPHPEPRSNEDSLLTLYIDGMDQAKFRVPRNLEATKEFEKCWRPDLHVVCVLVPGLTEQYYIMNTDLAKDANMEATLVAHALDLCSEALWARGRRLPAHLQVFADNTTREARNQHFFMFLSSLVSKQIFRSAAIGSLQVGHTHNCVDRRFSVISTELARQEILETPE</sequence>
<feature type="non-terminal residue" evidence="2">
    <location>
        <position position="307"/>
    </location>
</feature>
<name>A0ABN9SFS8_9DINO</name>
<evidence type="ECO:0000313" key="2">
    <source>
        <dbReference type="EMBL" id="CAK0830784.1"/>
    </source>
</evidence>
<feature type="domain" description="DUF7869" evidence="1">
    <location>
        <begin position="177"/>
        <end position="303"/>
    </location>
</feature>
<reference evidence="2" key="1">
    <citation type="submission" date="2023-10" db="EMBL/GenBank/DDBJ databases">
        <authorList>
            <person name="Chen Y."/>
            <person name="Shah S."/>
            <person name="Dougan E. K."/>
            <person name="Thang M."/>
            <person name="Chan C."/>
        </authorList>
    </citation>
    <scope>NUCLEOTIDE SEQUENCE [LARGE SCALE GENOMIC DNA]</scope>
</reference>